<accession>A0ABX5L8B3</accession>
<proteinExistence type="predicted"/>
<organism evidence="1 2">
    <name type="scientific">Rathayibacter iranicus NCPPB 2253 = VKM Ac-1602</name>
    <dbReference type="NCBI Taxonomy" id="1328868"/>
    <lineage>
        <taxon>Bacteria</taxon>
        <taxon>Bacillati</taxon>
        <taxon>Actinomycetota</taxon>
        <taxon>Actinomycetes</taxon>
        <taxon>Micrococcales</taxon>
        <taxon>Microbacteriaceae</taxon>
        <taxon>Rathayibacter</taxon>
    </lineage>
</organism>
<reference evidence="1 2" key="1">
    <citation type="submission" date="2018-03" db="EMBL/GenBank/DDBJ databases">
        <title>Genomic Encyclopedia of Type Strains, Phase III (KMG-III): the genomes of soil and plant-associated and newly described type strains.</title>
        <authorList>
            <person name="Whitman W."/>
        </authorList>
    </citation>
    <scope>NUCLEOTIDE SEQUENCE [LARGE SCALE GENOMIC DNA]</scope>
    <source>
        <strain evidence="1 2">VKM Ac-1602</strain>
    </source>
</reference>
<evidence type="ECO:0000313" key="2">
    <source>
        <dbReference type="Proteomes" id="UP000245674"/>
    </source>
</evidence>
<protein>
    <submittedName>
        <fullName evidence="1">Uncharacterized protein</fullName>
    </submittedName>
</protein>
<dbReference type="Proteomes" id="UP000245674">
    <property type="component" value="Unassembled WGS sequence"/>
</dbReference>
<name>A0ABX5L8B3_9MICO</name>
<evidence type="ECO:0000313" key="1">
    <source>
        <dbReference type="EMBL" id="PWJ61068.1"/>
    </source>
</evidence>
<comment type="caution">
    <text evidence="1">The sequence shown here is derived from an EMBL/GenBank/DDBJ whole genome shotgun (WGS) entry which is preliminary data.</text>
</comment>
<dbReference type="RefSeq" id="WP_160487389.1">
    <property type="nucleotide sequence ID" value="NZ_QGDV01000020.1"/>
</dbReference>
<dbReference type="EMBL" id="QGDV01000020">
    <property type="protein sequence ID" value="PWJ61068.1"/>
    <property type="molecule type" value="Genomic_DNA"/>
</dbReference>
<gene>
    <name evidence="1" type="ORF">B0H03_1206</name>
</gene>
<sequence length="50" mass="5503">MELDTAFTPVNLNAREREESTNAVCGTLRCVLLVGFVVRCMAFVQAAIRS</sequence>
<keyword evidence="2" id="KW-1185">Reference proteome</keyword>